<dbReference type="GeneID" id="70138015"/>
<accession>A0A9P8ZXX7</accession>
<comment type="caution">
    <text evidence="2">The sequence shown here is derived from an EMBL/GenBank/DDBJ whole genome shotgun (WGS) entry which is preliminary data.</text>
</comment>
<evidence type="ECO:0008006" key="4">
    <source>
        <dbReference type="Google" id="ProtNLM"/>
    </source>
</evidence>
<protein>
    <recommendedName>
        <fullName evidence="4">Conidiation-specific protein 13</fullName>
    </recommendedName>
</protein>
<dbReference type="OrthoDB" id="2142213at2759"/>
<feature type="chain" id="PRO_5040146162" description="Conidiation-specific protein 13" evidence="1">
    <location>
        <begin position="18"/>
        <end position="306"/>
    </location>
</feature>
<name>A0A9P8ZXX7_9PEZI</name>
<feature type="signal peptide" evidence="1">
    <location>
        <begin position="1"/>
        <end position="17"/>
    </location>
</feature>
<organism evidence="2 3">
    <name type="scientific">Truncatella angustata</name>
    <dbReference type="NCBI Taxonomy" id="152316"/>
    <lineage>
        <taxon>Eukaryota</taxon>
        <taxon>Fungi</taxon>
        <taxon>Dikarya</taxon>
        <taxon>Ascomycota</taxon>
        <taxon>Pezizomycotina</taxon>
        <taxon>Sordariomycetes</taxon>
        <taxon>Xylariomycetidae</taxon>
        <taxon>Amphisphaeriales</taxon>
        <taxon>Sporocadaceae</taxon>
        <taxon>Truncatella</taxon>
    </lineage>
</organism>
<gene>
    <name evidence="2" type="ORF">BKA67DRAFT_690204</name>
</gene>
<dbReference type="AlphaFoldDB" id="A0A9P8ZXX7"/>
<reference evidence="2" key="1">
    <citation type="journal article" date="2021" name="Nat. Commun.">
        <title>Genetic determinants of endophytism in the Arabidopsis root mycobiome.</title>
        <authorList>
            <person name="Mesny F."/>
            <person name="Miyauchi S."/>
            <person name="Thiergart T."/>
            <person name="Pickel B."/>
            <person name="Atanasova L."/>
            <person name="Karlsson M."/>
            <person name="Huettel B."/>
            <person name="Barry K.W."/>
            <person name="Haridas S."/>
            <person name="Chen C."/>
            <person name="Bauer D."/>
            <person name="Andreopoulos W."/>
            <person name="Pangilinan J."/>
            <person name="LaButti K."/>
            <person name="Riley R."/>
            <person name="Lipzen A."/>
            <person name="Clum A."/>
            <person name="Drula E."/>
            <person name="Henrissat B."/>
            <person name="Kohler A."/>
            <person name="Grigoriev I.V."/>
            <person name="Martin F.M."/>
            <person name="Hacquard S."/>
        </authorList>
    </citation>
    <scope>NUCLEOTIDE SEQUENCE</scope>
    <source>
        <strain evidence="2">MPI-SDFR-AT-0073</strain>
    </source>
</reference>
<dbReference type="Proteomes" id="UP000758603">
    <property type="component" value="Unassembled WGS sequence"/>
</dbReference>
<dbReference type="RefSeq" id="XP_045959666.1">
    <property type="nucleotide sequence ID" value="XM_046109124.1"/>
</dbReference>
<dbReference type="EMBL" id="JAGPXC010000003">
    <property type="protein sequence ID" value="KAH6655401.1"/>
    <property type="molecule type" value="Genomic_DNA"/>
</dbReference>
<keyword evidence="3" id="KW-1185">Reference proteome</keyword>
<evidence type="ECO:0000313" key="3">
    <source>
        <dbReference type="Proteomes" id="UP000758603"/>
    </source>
</evidence>
<sequence>MHLPAQTVLFWATLTTALLDKPALWKDLSKFTQPLADGLPRQGQVISAWPSGTLSKLCWDNIVRDKLDPGTFQTYSVSFNDCSQAWTFCYQIGSYQSIDEFASIFSQAPVRMRMWVSDVSLYKDGGGGYQFGTTITLKGTPMADTMIHESEHACEYAWAFKSMGSATTEWLSAYAADSAVQSEYGRNNQIENLAQTPGMIIYDRLTNGKLGQEPDLWKIGNALNTFVDQADNSKYGGRMLDIDGVYCTRRYVPSAKVKTDGTSVSTAQSLFIESLQTSRGIGIAAEDIIMEAIPPLTQSAPTNCTF</sequence>
<evidence type="ECO:0000313" key="2">
    <source>
        <dbReference type="EMBL" id="KAH6655401.1"/>
    </source>
</evidence>
<proteinExistence type="predicted"/>
<keyword evidence="1" id="KW-0732">Signal</keyword>
<evidence type="ECO:0000256" key="1">
    <source>
        <dbReference type="SAM" id="SignalP"/>
    </source>
</evidence>